<gene>
    <name evidence="2" type="ORF">CJOHNSTONI_LOCUS2698</name>
</gene>
<feature type="compositionally biased region" description="Polar residues" evidence="1">
    <location>
        <begin position="94"/>
        <end position="108"/>
    </location>
</feature>
<comment type="caution">
    <text evidence="2">The sequence shown here is derived from an EMBL/GenBank/DDBJ whole genome shotgun (WGS) entry which is preliminary data.</text>
</comment>
<evidence type="ECO:0000313" key="3">
    <source>
        <dbReference type="Proteomes" id="UP000746747"/>
    </source>
</evidence>
<keyword evidence="3" id="KW-1185">Reference proteome</keyword>
<feature type="compositionally biased region" description="Low complexity" evidence="1">
    <location>
        <begin position="25"/>
        <end position="39"/>
    </location>
</feature>
<dbReference type="EMBL" id="CAKAEH010000961">
    <property type="protein sequence ID" value="CAG9532385.1"/>
    <property type="molecule type" value="Genomic_DNA"/>
</dbReference>
<name>A0A8J2M081_9BILA</name>
<evidence type="ECO:0000256" key="1">
    <source>
        <dbReference type="SAM" id="MobiDB-lite"/>
    </source>
</evidence>
<organism evidence="2 3">
    <name type="scientific">Cercopithifilaria johnstoni</name>
    <dbReference type="NCBI Taxonomy" id="2874296"/>
    <lineage>
        <taxon>Eukaryota</taxon>
        <taxon>Metazoa</taxon>
        <taxon>Ecdysozoa</taxon>
        <taxon>Nematoda</taxon>
        <taxon>Chromadorea</taxon>
        <taxon>Rhabditida</taxon>
        <taxon>Spirurina</taxon>
        <taxon>Spiruromorpha</taxon>
        <taxon>Filarioidea</taxon>
        <taxon>Onchocercidae</taxon>
        <taxon>Cercopithifilaria</taxon>
    </lineage>
</organism>
<dbReference type="Proteomes" id="UP000746747">
    <property type="component" value="Unassembled WGS sequence"/>
</dbReference>
<evidence type="ECO:0000313" key="2">
    <source>
        <dbReference type="EMBL" id="CAG9532385.1"/>
    </source>
</evidence>
<protein>
    <submittedName>
        <fullName evidence="2">Uncharacterized protein</fullName>
    </submittedName>
</protein>
<proteinExistence type="predicted"/>
<sequence>MSYTPYIQPSKPGQHPKMLNSSLYKKPSPTQSIPSTISKAGKSKVTKEIEDLQHLPVFTARTPSQKPKKDRKLSTEKDSQGINKIEVENDEEPQVQQYETDIAVSNNDRLNEQKQKKSKEKQKSEPERYHHQVPPDNVHEWINRIARSASPLPYFSPNKQVLLIPEPSSEDLGNKNDEENEENIDTLDTTGTNKPEKSTNSSSHTKAGEVETDVEISTETKEQITSATPTFSTPISSSVNAPPSSTFLDDQSYWRKENKQKNYLKIGNNSEIDSMENAIKKPRKTVLWNPPDKRAEARFKRTLENPW</sequence>
<dbReference type="AlphaFoldDB" id="A0A8J2M081"/>
<reference evidence="2" key="1">
    <citation type="submission" date="2021-09" db="EMBL/GenBank/DDBJ databases">
        <authorList>
            <consortium name="Pathogen Informatics"/>
        </authorList>
    </citation>
    <scope>NUCLEOTIDE SEQUENCE</scope>
</reference>
<feature type="compositionally biased region" description="Polar residues" evidence="1">
    <location>
        <begin position="223"/>
        <end position="245"/>
    </location>
</feature>
<feature type="region of interest" description="Disordered" evidence="1">
    <location>
        <begin position="163"/>
        <end position="245"/>
    </location>
</feature>
<accession>A0A8J2M081</accession>
<dbReference type="OrthoDB" id="5851542at2759"/>
<feature type="compositionally biased region" description="Basic and acidic residues" evidence="1">
    <location>
        <begin position="109"/>
        <end position="130"/>
    </location>
</feature>
<feature type="region of interest" description="Disordered" evidence="1">
    <location>
        <begin position="1"/>
        <end position="136"/>
    </location>
</feature>